<evidence type="ECO:0000256" key="2">
    <source>
        <dbReference type="ARBA" id="ARBA00022723"/>
    </source>
</evidence>
<feature type="domain" description="HpcH/HpaI aldolase/citrate lyase" evidence="5">
    <location>
        <begin position="6"/>
        <end position="216"/>
    </location>
</feature>
<feature type="region of interest" description="Disordered" evidence="4">
    <location>
        <begin position="287"/>
        <end position="309"/>
    </location>
</feature>
<dbReference type="PANTHER" id="PTHR32308">
    <property type="entry name" value="LYASE BETA SUBUNIT, PUTATIVE (AFU_ORTHOLOGUE AFUA_4G13030)-RELATED"/>
    <property type="match status" value="1"/>
</dbReference>
<dbReference type="EMBL" id="CAJVQB010001786">
    <property type="protein sequence ID" value="CAG8549951.1"/>
    <property type="molecule type" value="Genomic_DNA"/>
</dbReference>
<gene>
    <name evidence="6" type="ORF">GMARGA_LOCUS4507</name>
</gene>
<dbReference type="InterPro" id="IPR005000">
    <property type="entry name" value="Aldolase/citrate-lyase_domain"/>
</dbReference>
<comment type="cofactor">
    <cofactor evidence="1">
        <name>Mg(2+)</name>
        <dbReference type="ChEBI" id="CHEBI:18420"/>
    </cofactor>
</comment>
<sequence>MKLLKVPGSEERKIKSSLKVTADSIVYDLEDGVASNRKAIAREMIFDALGASLANEKSEKAVRINAVGSGMELDDLNVINLEGIVIPKVNSADDIKFVSRMIDLIAPDESRSKIRLLASVESALAIMNIKQIATSDPRLDALIFAAEDYCADVGIIRTQSRKEMLLARQTIVTAANAYELQAIDLVCVDFRNDSILTEECQEGREMGYVGKQAIHPRQIDIIQKMFLPDIQDVERAAHIVYGYEQHSKKGIGAFDLDGKMIDLPMVKWAERILARALTGGMAIPEIKDENSKMSPRTNSPPPSSYSLYDDTEYSEYNPGSSYYPSTPAGGQSSNINQFYSTQSPVSPHFTPSLRRSDITDAATTRTRTRNGSLKSGVREKISMLGDDWEEFLQNYFDQSCEGVDSNKNGHLGGSNMNNHGQTSSDGKQDEWEEWFKCMMFKFITAVAGQDATVKFQQSASSFQSSFFARPATAAGGDGGKR</sequence>
<feature type="compositionally biased region" description="Polar residues" evidence="4">
    <location>
        <begin position="317"/>
        <end position="335"/>
    </location>
</feature>
<evidence type="ECO:0000256" key="3">
    <source>
        <dbReference type="ARBA" id="ARBA00022842"/>
    </source>
</evidence>
<dbReference type="Proteomes" id="UP000789901">
    <property type="component" value="Unassembled WGS sequence"/>
</dbReference>
<proteinExistence type="predicted"/>
<evidence type="ECO:0000256" key="4">
    <source>
        <dbReference type="SAM" id="MobiDB-lite"/>
    </source>
</evidence>
<protein>
    <submittedName>
        <fullName evidence="6">41148_t:CDS:1</fullName>
    </submittedName>
</protein>
<dbReference type="InterPro" id="IPR015813">
    <property type="entry name" value="Pyrv/PenolPyrv_kinase-like_dom"/>
</dbReference>
<dbReference type="InterPro" id="IPR040442">
    <property type="entry name" value="Pyrv_kinase-like_dom_sf"/>
</dbReference>
<reference evidence="6 7" key="1">
    <citation type="submission" date="2021-06" db="EMBL/GenBank/DDBJ databases">
        <authorList>
            <person name="Kallberg Y."/>
            <person name="Tangrot J."/>
            <person name="Rosling A."/>
        </authorList>
    </citation>
    <scope>NUCLEOTIDE SEQUENCE [LARGE SCALE GENOMIC DNA]</scope>
    <source>
        <strain evidence="6 7">120-4 pot B 10/14</strain>
    </source>
</reference>
<dbReference type="Pfam" id="PF03328">
    <property type="entry name" value="HpcH_HpaI"/>
    <property type="match status" value="1"/>
</dbReference>
<dbReference type="PANTHER" id="PTHR32308:SF0">
    <property type="entry name" value="HPCH_HPAI ALDOLASE_CITRATE LYASE DOMAIN-CONTAINING PROTEIN"/>
    <property type="match status" value="1"/>
</dbReference>
<evidence type="ECO:0000259" key="5">
    <source>
        <dbReference type="Pfam" id="PF03328"/>
    </source>
</evidence>
<evidence type="ECO:0000313" key="7">
    <source>
        <dbReference type="Proteomes" id="UP000789901"/>
    </source>
</evidence>
<keyword evidence="7" id="KW-1185">Reference proteome</keyword>
<evidence type="ECO:0000313" key="6">
    <source>
        <dbReference type="EMBL" id="CAG8549951.1"/>
    </source>
</evidence>
<dbReference type="Gene3D" id="3.20.20.60">
    <property type="entry name" value="Phosphoenolpyruvate-binding domains"/>
    <property type="match status" value="1"/>
</dbReference>
<organism evidence="6 7">
    <name type="scientific">Gigaspora margarita</name>
    <dbReference type="NCBI Taxonomy" id="4874"/>
    <lineage>
        <taxon>Eukaryota</taxon>
        <taxon>Fungi</taxon>
        <taxon>Fungi incertae sedis</taxon>
        <taxon>Mucoromycota</taxon>
        <taxon>Glomeromycotina</taxon>
        <taxon>Glomeromycetes</taxon>
        <taxon>Diversisporales</taxon>
        <taxon>Gigasporaceae</taxon>
        <taxon>Gigaspora</taxon>
    </lineage>
</organism>
<accession>A0ABN7UAK3</accession>
<feature type="compositionally biased region" description="Polar residues" evidence="4">
    <location>
        <begin position="414"/>
        <end position="425"/>
    </location>
</feature>
<dbReference type="SUPFAM" id="SSF51621">
    <property type="entry name" value="Phosphoenolpyruvate/pyruvate domain"/>
    <property type="match status" value="1"/>
</dbReference>
<feature type="region of interest" description="Disordered" evidence="4">
    <location>
        <begin position="316"/>
        <end position="335"/>
    </location>
</feature>
<keyword evidence="2" id="KW-0479">Metal-binding</keyword>
<keyword evidence="3" id="KW-0460">Magnesium</keyword>
<evidence type="ECO:0000256" key="1">
    <source>
        <dbReference type="ARBA" id="ARBA00001946"/>
    </source>
</evidence>
<comment type="caution">
    <text evidence="6">The sequence shown here is derived from an EMBL/GenBank/DDBJ whole genome shotgun (WGS) entry which is preliminary data.</text>
</comment>
<name>A0ABN7UAK3_GIGMA</name>
<feature type="region of interest" description="Disordered" evidence="4">
    <location>
        <begin position="407"/>
        <end position="427"/>
    </location>
</feature>